<evidence type="ECO:0000313" key="12">
    <source>
        <dbReference type="Proteomes" id="UP000781173"/>
    </source>
</evidence>
<dbReference type="PANTHER" id="PTHR30413">
    <property type="entry name" value="INNER MEMBRANE TRANSPORT PERMEASE"/>
    <property type="match status" value="1"/>
</dbReference>
<feature type="transmembrane region" description="Helical" evidence="9">
    <location>
        <begin position="35"/>
        <end position="57"/>
    </location>
</feature>
<comment type="subcellular location">
    <subcellularLocation>
        <location evidence="1">Cell inner membrane</location>
        <topology evidence="1">Multi-pass membrane protein</topology>
    </subcellularLocation>
    <subcellularLocation>
        <location evidence="9">Cell membrane</location>
        <topology evidence="9">Multi-pass membrane protein</topology>
    </subcellularLocation>
</comment>
<reference evidence="11" key="1">
    <citation type="journal article" date="2022" name="ISME J.">
        <title>A general approach to explore prokaryotic protein glycosylation reveals the unique surface layer modulation of an anammox bacterium.</title>
        <authorList>
            <person name="Pabst M."/>
            <person name="Grouzdev D.S."/>
            <person name="Lawson C.E."/>
            <person name="Kleikamp H.B.C."/>
            <person name="de Ram C."/>
            <person name="Louwen R."/>
            <person name="Lin Y.M."/>
            <person name="Lucker S."/>
            <person name="van Loosdrecht M.C.M."/>
            <person name="Laureni M."/>
        </authorList>
    </citation>
    <scope>NUCLEOTIDE SEQUENCE</scope>
    <source>
        <strain evidence="11">BROCD043</strain>
    </source>
</reference>
<evidence type="ECO:0000256" key="5">
    <source>
        <dbReference type="ARBA" id="ARBA00022519"/>
    </source>
</evidence>
<sequence length="265" mass="30189">MSYNAYDMKLRKQKNSIDLLRELIKTNLKLRYNDSLLGVLWVMMKPLLNFLVLFFVFSAFRGGVDKENYAASLLIGLIVYTFIQEGITFGMNSLLSMQGIILKVNFPRNLAVLSAVLVSMINFFINLFIILLLTLFVNFVPNPLGVLYFFLIMLVILVIIYSASLILSILVIRIRDLENIVPIFFQLLFWGSAIFYDINSLSGTVGDIVRHNPVAILIDASRQALINGSFNYLHEMAFLVVVALVMFVVSRLFFNVEVKKIAEHI</sequence>
<protein>
    <recommendedName>
        <fullName evidence="9">Transport permease protein</fullName>
    </recommendedName>
</protein>
<keyword evidence="6 9" id="KW-0812">Transmembrane</keyword>
<dbReference type="InterPro" id="IPR013525">
    <property type="entry name" value="ABC2_TM"/>
</dbReference>
<dbReference type="InterPro" id="IPR000412">
    <property type="entry name" value="ABC_2_transport"/>
</dbReference>
<evidence type="ECO:0000256" key="9">
    <source>
        <dbReference type="RuleBase" id="RU361157"/>
    </source>
</evidence>
<dbReference type="GO" id="GO:0015920">
    <property type="term" value="P:lipopolysaccharide transport"/>
    <property type="evidence" value="ECO:0007669"/>
    <property type="project" value="TreeGrafter"/>
</dbReference>
<feature type="transmembrane region" description="Helical" evidence="9">
    <location>
        <begin position="146"/>
        <end position="172"/>
    </location>
</feature>
<dbReference type="PIRSF" id="PIRSF006648">
    <property type="entry name" value="DrrB"/>
    <property type="match status" value="1"/>
</dbReference>
<feature type="transmembrane region" description="Helical" evidence="9">
    <location>
        <begin position="179"/>
        <end position="196"/>
    </location>
</feature>
<keyword evidence="7 9" id="KW-1133">Transmembrane helix</keyword>
<dbReference type="EMBL" id="JACFOF010000007">
    <property type="protein sequence ID" value="MBW7953785.1"/>
    <property type="molecule type" value="Genomic_DNA"/>
</dbReference>
<evidence type="ECO:0000256" key="4">
    <source>
        <dbReference type="ARBA" id="ARBA00022475"/>
    </source>
</evidence>
<keyword evidence="4 9" id="KW-1003">Cell membrane</keyword>
<evidence type="ECO:0000256" key="1">
    <source>
        <dbReference type="ARBA" id="ARBA00004429"/>
    </source>
</evidence>
<evidence type="ECO:0000256" key="2">
    <source>
        <dbReference type="ARBA" id="ARBA00007783"/>
    </source>
</evidence>
<comment type="similarity">
    <text evidence="2 9">Belongs to the ABC-2 integral membrane protein family.</text>
</comment>
<evidence type="ECO:0000313" key="11">
    <source>
        <dbReference type="EMBL" id="MBW7953785.1"/>
    </source>
</evidence>
<evidence type="ECO:0000256" key="8">
    <source>
        <dbReference type="ARBA" id="ARBA00023136"/>
    </source>
</evidence>
<organism evidence="11 12">
    <name type="scientific">Candidatus Dojkabacteria bacterium</name>
    <dbReference type="NCBI Taxonomy" id="2099670"/>
    <lineage>
        <taxon>Bacteria</taxon>
        <taxon>Candidatus Dojkabacteria</taxon>
    </lineage>
</organism>
<gene>
    <name evidence="11" type="ORF">H3C67_03275</name>
</gene>
<comment type="caution">
    <text evidence="11">The sequence shown here is derived from an EMBL/GenBank/DDBJ whole genome shotgun (WGS) entry which is preliminary data.</text>
</comment>
<evidence type="ECO:0000259" key="10">
    <source>
        <dbReference type="PROSITE" id="PS51012"/>
    </source>
</evidence>
<evidence type="ECO:0000256" key="3">
    <source>
        <dbReference type="ARBA" id="ARBA00022448"/>
    </source>
</evidence>
<feature type="transmembrane region" description="Helical" evidence="9">
    <location>
        <begin position="236"/>
        <end position="254"/>
    </location>
</feature>
<dbReference type="GO" id="GO:0140359">
    <property type="term" value="F:ABC-type transporter activity"/>
    <property type="evidence" value="ECO:0007669"/>
    <property type="project" value="InterPro"/>
</dbReference>
<keyword evidence="3 9" id="KW-0813">Transport</keyword>
<dbReference type="AlphaFoldDB" id="A0A952AKL9"/>
<dbReference type="Pfam" id="PF01061">
    <property type="entry name" value="ABC2_membrane"/>
    <property type="match status" value="1"/>
</dbReference>
<keyword evidence="5" id="KW-0997">Cell inner membrane</keyword>
<proteinExistence type="inferred from homology"/>
<evidence type="ECO:0000256" key="7">
    <source>
        <dbReference type="ARBA" id="ARBA00022989"/>
    </source>
</evidence>
<feature type="transmembrane region" description="Helical" evidence="9">
    <location>
        <begin position="69"/>
        <end position="89"/>
    </location>
</feature>
<dbReference type="InterPro" id="IPR047817">
    <property type="entry name" value="ABC2_TM_bact-type"/>
</dbReference>
<keyword evidence="8 9" id="KW-0472">Membrane</keyword>
<feature type="domain" description="ABC transmembrane type-2" evidence="10">
    <location>
        <begin position="37"/>
        <end position="257"/>
    </location>
</feature>
<evidence type="ECO:0000256" key="6">
    <source>
        <dbReference type="ARBA" id="ARBA00022692"/>
    </source>
</evidence>
<accession>A0A952AKL9</accession>
<dbReference type="GO" id="GO:0043190">
    <property type="term" value="C:ATP-binding cassette (ABC) transporter complex"/>
    <property type="evidence" value="ECO:0007669"/>
    <property type="project" value="InterPro"/>
</dbReference>
<feature type="transmembrane region" description="Helical" evidence="9">
    <location>
        <begin position="110"/>
        <end position="140"/>
    </location>
</feature>
<dbReference type="PROSITE" id="PS51012">
    <property type="entry name" value="ABC_TM2"/>
    <property type="match status" value="1"/>
</dbReference>
<name>A0A952AKL9_9BACT</name>
<dbReference type="PANTHER" id="PTHR30413:SF8">
    <property type="entry name" value="TRANSPORT PERMEASE PROTEIN"/>
    <property type="match status" value="1"/>
</dbReference>
<dbReference type="Proteomes" id="UP000781173">
    <property type="component" value="Unassembled WGS sequence"/>
</dbReference>